<evidence type="ECO:0000259" key="7">
    <source>
        <dbReference type="PROSITE" id="PS50850"/>
    </source>
</evidence>
<feature type="transmembrane region" description="Helical" evidence="6">
    <location>
        <begin position="234"/>
        <end position="258"/>
    </location>
</feature>
<proteinExistence type="predicted"/>
<dbReference type="SUPFAM" id="SSF103473">
    <property type="entry name" value="MFS general substrate transporter"/>
    <property type="match status" value="1"/>
</dbReference>
<accession>A0A9D7SY94</accession>
<feature type="transmembrane region" description="Helical" evidence="6">
    <location>
        <begin position="319"/>
        <end position="340"/>
    </location>
</feature>
<evidence type="ECO:0000256" key="6">
    <source>
        <dbReference type="SAM" id="Phobius"/>
    </source>
</evidence>
<dbReference type="InterPro" id="IPR050189">
    <property type="entry name" value="MFS_Efflux_Transporters"/>
</dbReference>
<evidence type="ECO:0000256" key="3">
    <source>
        <dbReference type="ARBA" id="ARBA00022692"/>
    </source>
</evidence>
<feature type="transmembrane region" description="Helical" evidence="6">
    <location>
        <begin position="270"/>
        <end position="289"/>
    </location>
</feature>
<dbReference type="GO" id="GO:0022857">
    <property type="term" value="F:transmembrane transporter activity"/>
    <property type="evidence" value="ECO:0007669"/>
    <property type="project" value="InterPro"/>
</dbReference>
<dbReference type="InterPro" id="IPR020846">
    <property type="entry name" value="MFS_dom"/>
</dbReference>
<evidence type="ECO:0000256" key="1">
    <source>
        <dbReference type="ARBA" id="ARBA00004651"/>
    </source>
</evidence>
<dbReference type="InterPro" id="IPR011701">
    <property type="entry name" value="MFS"/>
</dbReference>
<dbReference type="GO" id="GO:0005886">
    <property type="term" value="C:plasma membrane"/>
    <property type="evidence" value="ECO:0007669"/>
    <property type="project" value="UniProtKB-SubCell"/>
</dbReference>
<evidence type="ECO:0000313" key="9">
    <source>
        <dbReference type="Proteomes" id="UP000808337"/>
    </source>
</evidence>
<comment type="subcellular location">
    <subcellularLocation>
        <location evidence="1">Cell membrane</location>
        <topology evidence="1">Multi-pass membrane protein</topology>
    </subcellularLocation>
</comment>
<feature type="transmembrane region" description="Helical" evidence="6">
    <location>
        <begin position="154"/>
        <end position="176"/>
    </location>
</feature>
<feature type="transmembrane region" description="Helical" evidence="6">
    <location>
        <begin position="96"/>
        <end position="115"/>
    </location>
</feature>
<dbReference type="EMBL" id="JADKGY010000035">
    <property type="protein sequence ID" value="MBK9985337.1"/>
    <property type="molecule type" value="Genomic_DNA"/>
</dbReference>
<feature type="transmembrane region" description="Helical" evidence="6">
    <location>
        <begin position="29"/>
        <end position="48"/>
    </location>
</feature>
<feature type="domain" description="Major facilitator superfamily (MFS) profile" evidence="7">
    <location>
        <begin position="30"/>
        <end position="419"/>
    </location>
</feature>
<evidence type="ECO:0000256" key="4">
    <source>
        <dbReference type="ARBA" id="ARBA00022989"/>
    </source>
</evidence>
<feature type="transmembrane region" description="Helical" evidence="6">
    <location>
        <begin position="68"/>
        <end position="89"/>
    </location>
</feature>
<feature type="transmembrane region" description="Helical" evidence="6">
    <location>
        <begin position="395"/>
        <end position="412"/>
    </location>
</feature>
<keyword evidence="2" id="KW-1003">Cell membrane</keyword>
<organism evidence="8 9">
    <name type="scientific">Candidatus Opimibacter skivensis</name>
    <dbReference type="NCBI Taxonomy" id="2982028"/>
    <lineage>
        <taxon>Bacteria</taxon>
        <taxon>Pseudomonadati</taxon>
        <taxon>Bacteroidota</taxon>
        <taxon>Saprospiria</taxon>
        <taxon>Saprospirales</taxon>
        <taxon>Saprospiraceae</taxon>
        <taxon>Candidatus Opimibacter</taxon>
    </lineage>
</organism>
<dbReference type="PANTHER" id="PTHR43124">
    <property type="entry name" value="PURINE EFFLUX PUMP PBUE"/>
    <property type="match status" value="1"/>
</dbReference>
<comment type="caution">
    <text evidence="8">The sequence shown here is derived from an EMBL/GenBank/DDBJ whole genome shotgun (WGS) entry which is preliminary data.</text>
</comment>
<dbReference type="PANTHER" id="PTHR43124:SF3">
    <property type="entry name" value="CHLORAMPHENICOL EFFLUX PUMP RV0191"/>
    <property type="match status" value="1"/>
</dbReference>
<dbReference type="PROSITE" id="PS50850">
    <property type="entry name" value="MFS"/>
    <property type="match status" value="1"/>
</dbReference>
<evidence type="ECO:0000256" key="2">
    <source>
        <dbReference type="ARBA" id="ARBA00022475"/>
    </source>
</evidence>
<evidence type="ECO:0000256" key="5">
    <source>
        <dbReference type="ARBA" id="ARBA00023136"/>
    </source>
</evidence>
<dbReference type="Proteomes" id="UP000808337">
    <property type="component" value="Unassembled WGS sequence"/>
</dbReference>
<reference evidence="8 9" key="1">
    <citation type="submission" date="2020-10" db="EMBL/GenBank/DDBJ databases">
        <title>Connecting structure to function with the recovery of over 1000 high-quality activated sludge metagenome-assembled genomes encoding full-length rRNA genes using long-read sequencing.</title>
        <authorList>
            <person name="Singleton C.M."/>
            <person name="Petriglieri F."/>
            <person name="Kristensen J.M."/>
            <person name="Kirkegaard R.H."/>
            <person name="Michaelsen T.Y."/>
            <person name="Andersen M.H."/>
            <person name="Karst S.M."/>
            <person name="Dueholm M.S."/>
            <person name="Nielsen P.H."/>
            <person name="Albertsen M."/>
        </authorList>
    </citation>
    <scope>NUCLEOTIDE SEQUENCE [LARGE SCALE GENOMIC DNA]</scope>
    <source>
        <strain evidence="8">Ribe_18-Q3-R11-54_MAXAC.273</strain>
    </source>
</reference>
<keyword evidence="3 6" id="KW-0812">Transmembrane</keyword>
<feature type="transmembrane region" description="Helical" evidence="6">
    <location>
        <begin position="296"/>
        <end position="313"/>
    </location>
</feature>
<dbReference type="Gene3D" id="1.20.1250.20">
    <property type="entry name" value="MFS general substrate transporter like domains"/>
    <property type="match status" value="1"/>
</dbReference>
<protein>
    <submittedName>
        <fullName evidence="8">MFS transporter</fullName>
    </submittedName>
</protein>
<keyword evidence="5 6" id="KW-0472">Membrane</keyword>
<feature type="transmembrane region" description="Helical" evidence="6">
    <location>
        <begin position="182"/>
        <end position="204"/>
    </location>
</feature>
<feature type="transmembrane region" description="Helical" evidence="6">
    <location>
        <begin position="121"/>
        <end position="142"/>
    </location>
</feature>
<name>A0A9D7SY94_9BACT</name>
<keyword evidence="4 6" id="KW-1133">Transmembrane helix</keyword>
<dbReference type="CDD" id="cd17324">
    <property type="entry name" value="MFS_NepI_like"/>
    <property type="match status" value="1"/>
</dbReference>
<dbReference type="AlphaFoldDB" id="A0A9D7SY94"/>
<dbReference type="InterPro" id="IPR036259">
    <property type="entry name" value="MFS_trans_sf"/>
</dbReference>
<sequence>MEEHLESDLTLDPVKHTVALPSFTSYQKFVIAILALLNFTIILDFMIISPLGDLLMKKLVMSTSQFGSVVSAYAISAGVSGFLTAGFADKFDRKKLLLFFYSGFIIGTAVCGFADSYISLLIARIITGVFGGVVGSIGMAILTDAFTFHQRGRVMGFISMAFAGSQILGVPIGLVLANQWGWHSTFFMVAGLAFMIAITVVLKLQPLTSHLSMQRDKTPLQHLWHTIQKKDYRIGFYATAMLSMGGFMLMPFTSAFIVNNVGIPQANLPIIFFCTGISSIIIMPIIGRLSDKVDKFRLFAAGSTIAMVMILIYTHLTPVPIWIVIIINMILFMGIMSRMVPAQALNSAIPEMYDRGAYMSINSSLQQLAGGFAAMFAGLVVVQKTKTSPIEHFDWLGYVMVGIILLCLYLVYRMSQMVKRNERKVA</sequence>
<gene>
    <name evidence="8" type="ORF">IPP15_23860</name>
</gene>
<feature type="transmembrane region" description="Helical" evidence="6">
    <location>
        <begin position="361"/>
        <end position="383"/>
    </location>
</feature>
<dbReference type="Pfam" id="PF07690">
    <property type="entry name" value="MFS_1"/>
    <property type="match status" value="1"/>
</dbReference>
<evidence type="ECO:0000313" key="8">
    <source>
        <dbReference type="EMBL" id="MBK9985337.1"/>
    </source>
</evidence>